<dbReference type="EMBL" id="FUXK01000023">
    <property type="protein sequence ID" value="SKA04569.1"/>
    <property type="molecule type" value="Genomic_DNA"/>
</dbReference>
<dbReference type="RefSeq" id="WP_004379731.1">
    <property type="nucleotide sequence ID" value="NZ_CAJPPD010000122.1"/>
</dbReference>
<organism evidence="1 2">
    <name type="scientific">Segatella oulorum</name>
    <dbReference type="NCBI Taxonomy" id="28136"/>
    <lineage>
        <taxon>Bacteria</taxon>
        <taxon>Pseudomonadati</taxon>
        <taxon>Bacteroidota</taxon>
        <taxon>Bacteroidia</taxon>
        <taxon>Bacteroidales</taxon>
        <taxon>Prevotellaceae</taxon>
        <taxon>Segatella</taxon>
    </lineage>
</organism>
<dbReference type="GeneID" id="95427122"/>
<dbReference type="AlphaFoldDB" id="A0A1T4QLH9"/>
<reference evidence="1 2" key="1">
    <citation type="submission" date="2017-02" db="EMBL/GenBank/DDBJ databases">
        <authorList>
            <person name="Peterson S.W."/>
        </authorList>
    </citation>
    <scope>NUCLEOTIDE SEQUENCE [LARGE SCALE GENOMIC DNA]</scope>
    <source>
        <strain evidence="1 2">ATCC 43324</strain>
    </source>
</reference>
<name>A0A1T4QLH9_9BACT</name>
<evidence type="ECO:0000313" key="2">
    <source>
        <dbReference type="Proteomes" id="UP000190065"/>
    </source>
</evidence>
<gene>
    <name evidence="1" type="ORF">SAMN02745202_01862</name>
</gene>
<dbReference type="Proteomes" id="UP000190065">
    <property type="component" value="Unassembled WGS sequence"/>
</dbReference>
<proteinExistence type="predicted"/>
<dbReference type="STRING" id="28136.SAMN02745202_01862"/>
<evidence type="ECO:0000313" key="1">
    <source>
        <dbReference type="EMBL" id="SKA04569.1"/>
    </source>
</evidence>
<protein>
    <submittedName>
        <fullName evidence="1">Uncharacterized protein</fullName>
    </submittedName>
</protein>
<sequence>MDKNVFAAIAMALYEFEGNNVHDEEAGIITIQPRETMWNAKFLSLTPKP</sequence>
<accession>A0A1T4QLH9</accession>